<dbReference type="SUPFAM" id="SSF56003">
    <property type="entry name" value="Molybdenum cofactor-binding domain"/>
    <property type="match status" value="1"/>
</dbReference>
<sequence>MNQCNHAPDTRRQRPARGVSGQRIHHDSAEKHVTGQAAYTDDIPELANTLFAAVGQSQEAHALISTMDLSPVRAAAGVVAVVTLDDIPGEQDIGPVFPGDPLFADGTVEYVGQPLFAVAATSVEAARKATRLARVDYAPLPAVLTIPQAIAQEHFVRPSHSLSMGDAEQAIASAPHQLSGELYLKGQEHVYLEGQISYAIPTEDRGMRMTLSSQHPGEIQHTVARLLDIPFNQVEVEVRRIGGGFGGKETQSAAWACMAALLAHKLQRPVKLRLPRRDDMVMTGKRHDFLSRYRVGFDDQGRVLGCQFWLAGKCGYSPDLSDAVIDRAMFQVENAYCLNAVHVTGLRCKTHTVSNTAFRGFGAPQGTAIVEYMLDDIARKLRRDPLDIRQINLFKDGDQTHYGQTVEHILLPALIRELETTSDYRARREAISQFNSTHHYRKRGLALTPVKFGVSFTIQFLNQAGALVHLFTDGSIHLNHGGIEMGQGLMTKVAQVVATEFQVDLDRIQISAANTHKVPNASATAASSGADLNGKAAQDACQTLKHRLVEFAAKHYEADSDSIRFVSNHVQLHKDNREVWIPFETLVKEAYLNRVSLSATGFYQTPKIHYDREKGRGRPFFYFAQGAACSEVEIDTLTGEYTVLRTDILHDVGTSLNPAIDIGQIEGGFIQGMGWVTTEELSWDDKGHILSDNLATYKIPTATDIPKIFNIKLYDQPNGEETIYHSKAVGEPPLLLALSVWLALRDAVASIANYRINPPLNIPATPERVLDAVLYLQQWTDRHDG</sequence>
<gene>
    <name evidence="6" type="primary">xdhB</name>
    <name evidence="6" type="ORF">GCM10023116_24680</name>
</gene>
<evidence type="ECO:0000256" key="4">
    <source>
        <dbReference type="SAM" id="MobiDB-lite"/>
    </source>
</evidence>
<dbReference type="SUPFAM" id="SSF54665">
    <property type="entry name" value="CO dehydrogenase molybdoprotein N-domain-like"/>
    <property type="match status" value="1"/>
</dbReference>
<dbReference type="Gene3D" id="3.30.365.10">
    <property type="entry name" value="Aldehyde oxidase/xanthine dehydrogenase, molybdopterin binding domain"/>
    <property type="match status" value="4"/>
</dbReference>
<protein>
    <submittedName>
        <fullName evidence="6">Xanthine dehydrogenase molybdopterin binding subunit</fullName>
    </submittedName>
</protein>
<dbReference type="InterPro" id="IPR000674">
    <property type="entry name" value="Ald_Oxase/Xan_DH_a/b"/>
</dbReference>
<evidence type="ECO:0000256" key="2">
    <source>
        <dbReference type="ARBA" id="ARBA00022505"/>
    </source>
</evidence>
<comment type="similarity">
    <text evidence="1">Belongs to the xanthine dehydrogenase family.</text>
</comment>
<dbReference type="RefSeq" id="WP_345196291.1">
    <property type="nucleotide sequence ID" value="NZ_BAABFL010000371.1"/>
</dbReference>
<evidence type="ECO:0000313" key="6">
    <source>
        <dbReference type="EMBL" id="GAA4650185.1"/>
    </source>
</evidence>
<dbReference type="PANTHER" id="PTHR11908">
    <property type="entry name" value="XANTHINE DEHYDROGENASE"/>
    <property type="match status" value="1"/>
</dbReference>
<dbReference type="PANTHER" id="PTHR11908:SF132">
    <property type="entry name" value="ALDEHYDE OXIDASE 1-RELATED"/>
    <property type="match status" value="1"/>
</dbReference>
<evidence type="ECO:0000256" key="3">
    <source>
        <dbReference type="ARBA" id="ARBA00023002"/>
    </source>
</evidence>
<keyword evidence="3" id="KW-0560">Oxidoreductase</keyword>
<dbReference type="Pfam" id="PF02738">
    <property type="entry name" value="MoCoBD_1"/>
    <property type="match status" value="1"/>
</dbReference>
<dbReference type="InterPro" id="IPR014309">
    <property type="entry name" value="Xanthine_DH_Mopterin-bd_su"/>
</dbReference>
<dbReference type="Pfam" id="PF01315">
    <property type="entry name" value="Ald_Xan_dh_C"/>
    <property type="match status" value="1"/>
</dbReference>
<dbReference type="SMART" id="SM01008">
    <property type="entry name" value="Ald_Xan_dh_C"/>
    <property type="match status" value="1"/>
</dbReference>
<dbReference type="InterPro" id="IPR008274">
    <property type="entry name" value="AldOxase/xan_DH_MoCoBD1"/>
</dbReference>
<evidence type="ECO:0000256" key="1">
    <source>
        <dbReference type="ARBA" id="ARBA00006849"/>
    </source>
</evidence>
<dbReference type="InterPro" id="IPR036856">
    <property type="entry name" value="Ald_Oxase/Xan_DH_a/b_sf"/>
</dbReference>
<dbReference type="Proteomes" id="UP001500604">
    <property type="component" value="Unassembled WGS sequence"/>
</dbReference>
<comment type="caution">
    <text evidence="6">The sequence shown here is derived from an EMBL/GenBank/DDBJ whole genome shotgun (WGS) entry which is preliminary data.</text>
</comment>
<reference evidence="7" key="1">
    <citation type="journal article" date="2019" name="Int. J. Syst. Evol. Microbiol.">
        <title>The Global Catalogue of Microorganisms (GCM) 10K type strain sequencing project: providing services to taxonomists for standard genome sequencing and annotation.</title>
        <authorList>
            <consortium name="The Broad Institute Genomics Platform"/>
            <consortium name="The Broad Institute Genome Sequencing Center for Infectious Disease"/>
            <person name="Wu L."/>
            <person name="Ma J."/>
        </authorList>
    </citation>
    <scope>NUCLEOTIDE SEQUENCE [LARGE SCALE GENOMIC DNA]</scope>
    <source>
        <strain evidence="7">JCM 17805</strain>
    </source>
</reference>
<proteinExistence type="inferred from homology"/>
<evidence type="ECO:0000259" key="5">
    <source>
        <dbReference type="SMART" id="SM01008"/>
    </source>
</evidence>
<feature type="region of interest" description="Disordered" evidence="4">
    <location>
        <begin position="1"/>
        <end position="29"/>
    </location>
</feature>
<dbReference type="EMBL" id="BAABFL010000371">
    <property type="protein sequence ID" value="GAA4650185.1"/>
    <property type="molecule type" value="Genomic_DNA"/>
</dbReference>
<accession>A0ABP8V4I4</accession>
<keyword evidence="7" id="KW-1185">Reference proteome</keyword>
<dbReference type="InterPro" id="IPR046867">
    <property type="entry name" value="AldOxase/xan_DH_MoCoBD2"/>
</dbReference>
<feature type="domain" description="Aldehyde oxidase/xanthine dehydrogenase a/b hammerhead" evidence="5">
    <location>
        <begin position="34"/>
        <end position="141"/>
    </location>
</feature>
<dbReference type="InterPro" id="IPR037165">
    <property type="entry name" value="AldOxase/xan_DH_Mopterin-bd_sf"/>
</dbReference>
<dbReference type="NCBIfam" id="TIGR02965">
    <property type="entry name" value="xanthine_xdhB"/>
    <property type="match status" value="1"/>
</dbReference>
<keyword evidence="2" id="KW-0500">Molybdenum</keyword>
<name>A0ABP8V4I4_9GAMM</name>
<dbReference type="Gene3D" id="3.90.1170.50">
    <property type="entry name" value="Aldehyde oxidase/xanthine dehydrogenase, a/b hammerhead"/>
    <property type="match status" value="1"/>
</dbReference>
<evidence type="ECO:0000313" key="7">
    <source>
        <dbReference type="Proteomes" id="UP001500604"/>
    </source>
</evidence>
<dbReference type="Pfam" id="PF20256">
    <property type="entry name" value="MoCoBD_2"/>
    <property type="match status" value="1"/>
</dbReference>
<organism evidence="6 7">
    <name type="scientific">Kistimonas scapharcae</name>
    <dbReference type="NCBI Taxonomy" id="1036133"/>
    <lineage>
        <taxon>Bacteria</taxon>
        <taxon>Pseudomonadati</taxon>
        <taxon>Pseudomonadota</taxon>
        <taxon>Gammaproteobacteria</taxon>
        <taxon>Oceanospirillales</taxon>
        <taxon>Endozoicomonadaceae</taxon>
        <taxon>Kistimonas</taxon>
    </lineage>
</organism>
<dbReference type="InterPro" id="IPR016208">
    <property type="entry name" value="Ald_Oxase/xanthine_DH-like"/>
</dbReference>